<dbReference type="PANTHER" id="PTHR19229:SF250">
    <property type="entry name" value="ABC TRANSPORTER DOMAIN-CONTAINING PROTEIN-RELATED"/>
    <property type="match status" value="1"/>
</dbReference>
<sequence length="266" mass="29749">MNFLILGSYGVKRSPIFFLMPSYWRSSHNQIPPNQLNTESSVDVEPVPREMQDKEAIRIINLNKSFTQCRKPTVTALDGINLSIYKGQITAILGHNGAGKTTLFNILTGLSSPTSGSALVFGYDVSNPNDMDKIRRMTGVCPQHDILFDDLTPREHLEFFAAIKGISNRQSAIEKIIREIDLLDKIDTASRSLSGGQKRKLSIGIALIGDPKIIILDEPTAGVDPYSRRHLWNVLQNVRRDKVILLTTHFMDEADILEITMTTTKN</sequence>
<dbReference type="CDD" id="cd03263">
    <property type="entry name" value="ABC_subfamily_A"/>
    <property type="match status" value="1"/>
</dbReference>
<reference evidence="4" key="1">
    <citation type="submission" date="2025-08" db="UniProtKB">
        <authorList>
            <consortium name="RefSeq"/>
        </authorList>
    </citation>
    <scope>IDENTIFICATION</scope>
    <source>
        <tissue evidence="4">Whole insect</tissue>
    </source>
</reference>
<dbReference type="InterPro" id="IPR026082">
    <property type="entry name" value="ABCA"/>
</dbReference>
<evidence type="ECO:0000259" key="3">
    <source>
        <dbReference type="PROSITE" id="PS50893"/>
    </source>
</evidence>
<keyword evidence="2" id="KW-0067">ATP-binding</keyword>
<dbReference type="GO" id="GO:0140359">
    <property type="term" value="F:ABC-type transporter activity"/>
    <property type="evidence" value="ECO:0007669"/>
    <property type="project" value="InterPro"/>
</dbReference>
<organism evidence="4">
    <name type="scientific">Diabrotica virgifera virgifera</name>
    <name type="common">western corn rootworm</name>
    <dbReference type="NCBI Taxonomy" id="50390"/>
    <lineage>
        <taxon>Eukaryota</taxon>
        <taxon>Metazoa</taxon>
        <taxon>Ecdysozoa</taxon>
        <taxon>Arthropoda</taxon>
        <taxon>Hexapoda</taxon>
        <taxon>Insecta</taxon>
        <taxon>Pterygota</taxon>
        <taxon>Neoptera</taxon>
        <taxon>Endopterygota</taxon>
        <taxon>Coleoptera</taxon>
        <taxon>Polyphaga</taxon>
        <taxon>Cucujiformia</taxon>
        <taxon>Chrysomeloidea</taxon>
        <taxon>Chrysomelidae</taxon>
        <taxon>Galerucinae</taxon>
        <taxon>Diabroticina</taxon>
        <taxon>Diabroticites</taxon>
        <taxon>Diabrotica</taxon>
    </lineage>
</organism>
<dbReference type="SMART" id="SM00382">
    <property type="entry name" value="AAA"/>
    <property type="match status" value="1"/>
</dbReference>
<evidence type="ECO:0000313" key="4">
    <source>
        <dbReference type="RefSeq" id="XP_028145203.1"/>
    </source>
</evidence>
<dbReference type="Pfam" id="PF00005">
    <property type="entry name" value="ABC_tran"/>
    <property type="match status" value="1"/>
</dbReference>
<dbReference type="InParanoid" id="A0A6P7GJ17"/>
<dbReference type="PROSITE" id="PS50893">
    <property type="entry name" value="ABC_TRANSPORTER_2"/>
    <property type="match status" value="1"/>
</dbReference>
<dbReference type="RefSeq" id="XP_028145203.1">
    <property type="nucleotide sequence ID" value="XM_028289402.1"/>
</dbReference>
<dbReference type="InterPro" id="IPR017871">
    <property type="entry name" value="ABC_transporter-like_CS"/>
</dbReference>
<name>A0A6P7GJ17_DIAVI</name>
<evidence type="ECO:0000256" key="2">
    <source>
        <dbReference type="ARBA" id="ARBA00022840"/>
    </source>
</evidence>
<dbReference type="InterPro" id="IPR027417">
    <property type="entry name" value="P-loop_NTPase"/>
</dbReference>
<dbReference type="Gene3D" id="3.40.50.300">
    <property type="entry name" value="P-loop containing nucleotide triphosphate hydrolases"/>
    <property type="match status" value="1"/>
</dbReference>
<dbReference type="GO" id="GO:0016020">
    <property type="term" value="C:membrane"/>
    <property type="evidence" value="ECO:0007669"/>
    <property type="project" value="InterPro"/>
</dbReference>
<dbReference type="PROSITE" id="PS00211">
    <property type="entry name" value="ABC_TRANSPORTER_1"/>
    <property type="match status" value="1"/>
</dbReference>
<gene>
    <name evidence="4" type="primary">LOC114338792</name>
</gene>
<dbReference type="GO" id="GO:0005524">
    <property type="term" value="F:ATP binding"/>
    <property type="evidence" value="ECO:0007669"/>
    <property type="project" value="UniProtKB-KW"/>
</dbReference>
<protein>
    <submittedName>
        <fullName evidence="4">ATP-binding cassette sub-family A member 9-like isoform X1</fullName>
    </submittedName>
</protein>
<dbReference type="PANTHER" id="PTHR19229">
    <property type="entry name" value="ATP-BINDING CASSETTE TRANSPORTER SUBFAMILY A ABCA"/>
    <property type="match status" value="1"/>
</dbReference>
<dbReference type="FunFam" id="3.40.50.300:FF:000933">
    <property type="entry name" value="ABC transporter A family member 7"/>
    <property type="match status" value="1"/>
</dbReference>
<dbReference type="InterPro" id="IPR003593">
    <property type="entry name" value="AAA+_ATPase"/>
</dbReference>
<feature type="domain" description="ABC transporter" evidence="3">
    <location>
        <begin position="57"/>
        <end position="263"/>
    </location>
</feature>
<proteinExistence type="predicted"/>
<dbReference type="SUPFAM" id="SSF52540">
    <property type="entry name" value="P-loop containing nucleoside triphosphate hydrolases"/>
    <property type="match status" value="1"/>
</dbReference>
<dbReference type="GO" id="GO:0016887">
    <property type="term" value="F:ATP hydrolysis activity"/>
    <property type="evidence" value="ECO:0007669"/>
    <property type="project" value="InterPro"/>
</dbReference>
<dbReference type="AlphaFoldDB" id="A0A6P7GJ17"/>
<dbReference type="GO" id="GO:0005319">
    <property type="term" value="F:lipid transporter activity"/>
    <property type="evidence" value="ECO:0007669"/>
    <property type="project" value="TreeGrafter"/>
</dbReference>
<evidence type="ECO:0000256" key="1">
    <source>
        <dbReference type="ARBA" id="ARBA00022741"/>
    </source>
</evidence>
<keyword evidence="1" id="KW-0547">Nucleotide-binding</keyword>
<dbReference type="InterPro" id="IPR003439">
    <property type="entry name" value="ABC_transporter-like_ATP-bd"/>
</dbReference>
<accession>A0A6P7GJ17</accession>